<proteinExistence type="predicted"/>
<keyword evidence="6" id="KW-1185">Reference proteome</keyword>
<dbReference type="Proteomes" id="UP000697107">
    <property type="component" value="Unassembled WGS sequence"/>
</dbReference>
<dbReference type="EMBL" id="RCMK01000275">
    <property type="protein sequence ID" value="KAG2939352.1"/>
    <property type="molecule type" value="Genomic_DNA"/>
</dbReference>
<organism evidence="5 6">
    <name type="scientific">Phytophthora cactorum</name>
    <dbReference type="NCBI Taxonomy" id="29920"/>
    <lineage>
        <taxon>Eukaryota</taxon>
        <taxon>Sar</taxon>
        <taxon>Stramenopiles</taxon>
        <taxon>Oomycota</taxon>
        <taxon>Peronosporomycetes</taxon>
        <taxon>Peronosporales</taxon>
        <taxon>Peronosporaceae</taxon>
        <taxon>Phytophthora</taxon>
    </lineage>
</organism>
<dbReference type="AlphaFoldDB" id="A0A329RS48"/>
<keyword evidence="1" id="KW-1133">Transmembrane helix</keyword>
<feature type="transmembrane region" description="Helical" evidence="1">
    <location>
        <begin position="153"/>
        <end position="172"/>
    </location>
</feature>
<feature type="transmembrane region" description="Helical" evidence="1">
    <location>
        <begin position="84"/>
        <end position="105"/>
    </location>
</feature>
<evidence type="ECO:0000313" key="5">
    <source>
        <dbReference type="EMBL" id="RAW27361.1"/>
    </source>
</evidence>
<evidence type="ECO:0000256" key="1">
    <source>
        <dbReference type="SAM" id="Phobius"/>
    </source>
</evidence>
<name>A0A329RS48_9STRA</name>
<feature type="transmembrane region" description="Helical" evidence="1">
    <location>
        <begin position="213"/>
        <end position="232"/>
    </location>
</feature>
<reference evidence="2" key="2">
    <citation type="submission" date="2018-10" db="EMBL/GenBank/DDBJ databases">
        <title>Effector identification in a new, highly contiguous assembly of the strawberry crown rot pathogen Phytophthora cactorum.</title>
        <authorList>
            <person name="Armitage A.D."/>
            <person name="Nellist C.F."/>
            <person name="Bates H."/>
            <person name="Vickerstaff R.J."/>
            <person name="Harrison R.J."/>
        </authorList>
    </citation>
    <scope>NUCLEOTIDE SEQUENCE</scope>
    <source>
        <strain evidence="2">4040</strain>
        <strain evidence="3">P415</strain>
        <strain evidence="4">P421</strain>
    </source>
</reference>
<evidence type="ECO:0000313" key="2">
    <source>
        <dbReference type="EMBL" id="KAG2939352.1"/>
    </source>
</evidence>
<comment type="caution">
    <text evidence="5">The sequence shown here is derived from an EMBL/GenBank/DDBJ whole genome shotgun (WGS) entry which is preliminary data.</text>
</comment>
<sequence length="386" mass="43670">MANKITSRALRLLEAWKGLQVSYYGGKYSVHRLLALEAYSQSASLLRSLIVCMKIPLPMVVLVFLQESVPLQDPRDGWRANYGFWIRVVILTFVITHFSTGQAVYFIDNLTISNRQLFLLSTAVSTIFTLCVIPIGANVIFPLPFSILALTPIYNIPHIVLFHVIMGGRVVQLLRERREQLVKYMNFLYAQILMMFIYRVYEVLFRYAEGSRYHLLVIMILPIMVVLIKNVVFKCTAHVEDITPEAVIFTVDFFNAIYVATCMQRASSVLAILAITVTDLSQTPIMLYGLHGRTVDIIPRVYQAVHAATGSDTAANLLNFLSLLCRDPEKWGKQSLTRVRIRSCFPHQVSSLDAALLDTLSRLDQPIASTVVVPFRKTSLLDLHPT</sequence>
<evidence type="ECO:0000313" key="4">
    <source>
        <dbReference type="EMBL" id="KAG3216602.1"/>
    </source>
</evidence>
<keyword evidence="1" id="KW-0812">Transmembrane</keyword>
<feature type="transmembrane region" description="Helical" evidence="1">
    <location>
        <begin position="45"/>
        <end position="64"/>
    </location>
</feature>
<dbReference type="EMBL" id="RCMV01000473">
    <property type="protein sequence ID" value="KAG3216602.1"/>
    <property type="molecule type" value="Genomic_DNA"/>
</dbReference>
<feature type="transmembrane region" description="Helical" evidence="1">
    <location>
        <begin position="117"/>
        <end position="141"/>
    </location>
</feature>
<accession>A0A329RS48</accession>
<dbReference type="VEuPathDB" id="FungiDB:PC110_g16241"/>
<feature type="transmembrane region" description="Helical" evidence="1">
    <location>
        <begin position="184"/>
        <end position="201"/>
    </location>
</feature>
<dbReference type="Proteomes" id="UP000760860">
    <property type="component" value="Unassembled WGS sequence"/>
</dbReference>
<dbReference type="Proteomes" id="UP000251314">
    <property type="component" value="Unassembled WGS sequence"/>
</dbReference>
<dbReference type="EMBL" id="RCML01000376">
    <property type="protein sequence ID" value="KAG2978942.1"/>
    <property type="molecule type" value="Genomic_DNA"/>
</dbReference>
<evidence type="ECO:0000313" key="6">
    <source>
        <dbReference type="Proteomes" id="UP000251314"/>
    </source>
</evidence>
<dbReference type="Proteomes" id="UP000736787">
    <property type="component" value="Unassembled WGS sequence"/>
</dbReference>
<keyword evidence="1" id="KW-0472">Membrane</keyword>
<dbReference type="EMBL" id="MJFZ01000571">
    <property type="protein sequence ID" value="RAW27361.1"/>
    <property type="molecule type" value="Genomic_DNA"/>
</dbReference>
<protein>
    <submittedName>
        <fullName evidence="5">Uncharacterized protein</fullName>
    </submittedName>
</protein>
<reference evidence="5 6" key="1">
    <citation type="submission" date="2018-01" db="EMBL/GenBank/DDBJ databases">
        <title>Draft genome of the strawberry crown rot pathogen Phytophthora cactorum.</title>
        <authorList>
            <person name="Armitage A.D."/>
            <person name="Lysoe E."/>
            <person name="Nellist C.F."/>
            <person name="Harrison R.J."/>
            <person name="Brurberg M.B."/>
        </authorList>
    </citation>
    <scope>NUCLEOTIDE SEQUENCE [LARGE SCALE GENOMIC DNA]</scope>
    <source>
        <strain evidence="5 6">10300</strain>
    </source>
</reference>
<dbReference type="OrthoDB" id="124366at2759"/>
<evidence type="ECO:0000313" key="3">
    <source>
        <dbReference type="EMBL" id="KAG2978942.1"/>
    </source>
</evidence>
<gene>
    <name evidence="5" type="ORF">PC110_g16241</name>
    <name evidence="2" type="ORF">PC117_g10955</name>
    <name evidence="3" type="ORF">PC118_g12006</name>
    <name evidence="4" type="ORF">PC129_g12546</name>
</gene>